<sequence>MLRQSTMLMALRGFASAFSPFKNLGGKPVPFAPMPGFPARAVGVADVLASPKWPAEWPYSPRDFMRGDESPDPYFYDQPRFCFHVDDAAVAALTEFYGTALREWEKPAILDICASHVSHFPTDIADFAGNRVALGMNEEELRNNGQVDSYVVKDLNEDPTLPFEDNSFDVVTNVVSIDYLTKPLAICKEIRRVLKPGGQALMALSNRCFPTKAVDIWLRTNDLEHVFVVGSYFHYAGGFKPPSAIEVSPNQDQIPWAGGRSQNIAYLAVVRAEVDK</sequence>
<dbReference type="Gene3D" id="3.40.50.150">
    <property type="entry name" value="Vaccinia Virus protein VP39"/>
    <property type="match status" value="1"/>
</dbReference>
<reference evidence="2" key="1">
    <citation type="submission" date="2021-01" db="EMBL/GenBank/DDBJ databases">
        <authorList>
            <person name="Corre E."/>
            <person name="Pelletier E."/>
            <person name="Niang G."/>
            <person name="Scheremetjew M."/>
            <person name="Finn R."/>
            <person name="Kale V."/>
            <person name="Holt S."/>
            <person name="Cochrane G."/>
            <person name="Meng A."/>
            <person name="Brown T."/>
            <person name="Cohen L."/>
        </authorList>
    </citation>
    <scope>NUCLEOTIDE SEQUENCE</scope>
    <source>
        <strain evidence="2">CCMP1756</strain>
    </source>
</reference>
<evidence type="ECO:0000313" key="2">
    <source>
        <dbReference type="EMBL" id="CAE0706700.1"/>
    </source>
</evidence>
<keyword evidence="4" id="KW-1185">Reference proteome</keyword>
<dbReference type="InterPro" id="IPR029063">
    <property type="entry name" value="SAM-dependent_MTases_sf"/>
</dbReference>
<accession>A0A7S4A7W0</accession>
<protein>
    <recommendedName>
        <fullName evidence="1">Methyltransferase type 11 domain-containing protein</fullName>
    </recommendedName>
</protein>
<dbReference type="Proteomes" id="UP000789595">
    <property type="component" value="Unassembled WGS sequence"/>
</dbReference>
<reference evidence="3" key="2">
    <citation type="submission" date="2021-11" db="EMBL/GenBank/DDBJ databases">
        <authorList>
            <consortium name="Genoscope - CEA"/>
            <person name="William W."/>
        </authorList>
    </citation>
    <scope>NUCLEOTIDE SEQUENCE</scope>
</reference>
<dbReference type="OrthoDB" id="2013972at2759"/>
<dbReference type="PANTHER" id="PTHR43036:SF2">
    <property type="entry name" value="OS04G0481300 PROTEIN"/>
    <property type="match status" value="1"/>
</dbReference>
<evidence type="ECO:0000313" key="4">
    <source>
        <dbReference type="Proteomes" id="UP000789595"/>
    </source>
</evidence>
<dbReference type="SUPFAM" id="SSF53335">
    <property type="entry name" value="S-adenosyl-L-methionine-dependent methyltransferases"/>
    <property type="match status" value="1"/>
</dbReference>
<organism evidence="2">
    <name type="scientific">Pelagomonas calceolata</name>
    <dbReference type="NCBI Taxonomy" id="35677"/>
    <lineage>
        <taxon>Eukaryota</taxon>
        <taxon>Sar</taxon>
        <taxon>Stramenopiles</taxon>
        <taxon>Ochrophyta</taxon>
        <taxon>Pelagophyceae</taxon>
        <taxon>Pelagomonadales</taxon>
        <taxon>Pelagomonadaceae</taxon>
        <taxon>Pelagomonas</taxon>
    </lineage>
</organism>
<name>A0A7S4A7W0_9STRA</name>
<evidence type="ECO:0000259" key="1">
    <source>
        <dbReference type="Pfam" id="PF08241"/>
    </source>
</evidence>
<dbReference type="PANTHER" id="PTHR43036">
    <property type="entry name" value="OSJNBB0011N17.9 PROTEIN"/>
    <property type="match status" value="1"/>
</dbReference>
<dbReference type="Pfam" id="PF08241">
    <property type="entry name" value="Methyltransf_11"/>
    <property type="match status" value="1"/>
</dbReference>
<dbReference type="GO" id="GO:0008757">
    <property type="term" value="F:S-adenosylmethionine-dependent methyltransferase activity"/>
    <property type="evidence" value="ECO:0007669"/>
    <property type="project" value="InterPro"/>
</dbReference>
<evidence type="ECO:0000313" key="3">
    <source>
        <dbReference type="EMBL" id="CAH0366663.1"/>
    </source>
</evidence>
<dbReference type="EMBL" id="HBIW01025682">
    <property type="protein sequence ID" value="CAE0706700.1"/>
    <property type="molecule type" value="Transcribed_RNA"/>
</dbReference>
<dbReference type="AlphaFoldDB" id="A0A7S4A7W0"/>
<dbReference type="InterPro" id="IPR013216">
    <property type="entry name" value="Methyltransf_11"/>
</dbReference>
<feature type="domain" description="Methyltransferase type 11" evidence="1">
    <location>
        <begin position="140"/>
        <end position="201"/>
    </location>
</feature>
<proteinExistence type="predicted"/>
<dbReference type="EMBL" id="CAKKNE010000001">
    <property type="protein sequence ID" value="CAH0366663.1"/>
    <property type="molecule type" value="Genomic_DNA"/>
</dbReference>
<gene>
    <name evidence="2" type="ORF">PCAL00307_LOCUS22151</name>
    <name evidence="3" type="ORF">PECAL_1P31690</name>
</gene>